<dbReference type="RefSeq" id="WP_068162904.1">
    <property type="nucleotide sequence ID" value="NZ_JXJX01000008.1"/>
</dbReference>
<dbReference type="OrthoDB" id="1821130at2"/>
<name>A0A2A5RZ62_9LACT</name>
<dbReference type="Pfam" id="PF00583">
    <property type="entry name" value="Acetyltransf_1"/>
    <property type="match status" value="1"/>
</dbReference>
<gene>
    <name evidence="2" type="ORF">RU87_GL001712</name>
</gene>
<dbReference type="AlphaFoldDB" id="A0A2A5RZ62"/>
<evidence type="ECO:0000259" key="1">
    <source>
        <dbReference type="PROSITE" id="PS51186"/>
    </source>
</evidence>
<dbReference type="STRING" id="1348632.GCA_001591745_01156"/>
<accession>A0A2A5RZ62</accession>
<keyword evidence="3" id="KW-1185">Reference proteome</keyword>
<dbReference type="InterPro" id="IPR016181">
    <property type="entry name" value="Acyl_CoA_acyltransferase"/>
</dbReference>
<protein>
    <submittedName>
        <fullName evidence="2">N-acetyltransferase GCN5</fullName>
    </submittedName>
</protein>
<feature type="domain" description="N-acetyltransferase" evidence="1">
    <location>
        <begin position="5"/>
        <end position="142"/>
    </location>
</feature>
<proteinExistence type="predicted"/>
<dbReference type="CDD" id="cd04301">
    <property type="entry name" value="NAT_SF"/>
    <property type="match status" value="1"/>
</dbReference>
<evidence type="ECO:0000313" key="2">
    <source>
        <dbReference type="EMBL" id="PCS06503.1"/>
    </source>
</evidence>
<keyword evidence="2" id="KW-0808">Transferase</keyword>
<dbReference type="SUPFAM" id="SSF55729">
    <property type="entry name" value="Acyl-CoA N-acyltransferases (Nat)"/>
    <property type="match status" value="1"/>
</dbReference>
<evidence type="ECO:0000313" key="3">
    <source>
        <dbReference type="Proteomes" id="UP000242246"/>
    </source>
</evidence>
<dbReference type="PROSITE" id="PS51186">
    <property type="entry name" value="GNAT"/>
    <property type="match status" value="1"/>
</dbReference>
<reference evidence="2 3" key="1">
    <citation type="submission" date="2014-12" db="EMBL/GenBank/DDBJ databases">
        <title>Draft genome sequences of 10 type strains of Lactococcus.</title>
        <authorList>
            <person name="Sun Z."/>
            <person name="Zhong Z."/>
            <person name="Liu W."/>
            <person name="Zhang W."/>
            <person name="Zhang H."/>
        </authorList>
    </citation>
    <scope>NUCLEOTIDE SEQUENCE [LARGE SCALE GENOMIC DNA]</scope>
    <source>
        <strain evidence="2 3">DSM 20686</strain>
    </source>
</reference>
<dbReference type="GO" id="GO:0016747">
    <property type="term" value="F:acyltransferase activity, transferring groups other than amino-acyl groups"/>
    <property type="evidence" value="ECO:0007669"/>
    <property type="project" value="InterPro"/>
</dbReference>
<sequence length="142" mass="16325">MCDKIKIRLLQLSDFEQIWLLWNSVPGVGLRQWDDSESGIAAFLKRNPTTCFVAEKSGSILGCMLSGNDGRRGFIYHATVRTDMHYHGIGKAMLTEVLRSLKIEGIKKVNLVCFIENDKAQEFWQSQGFSFRRDLTYMEKEI</sequence>
<dbReference type="Proteomes" id="UP000242246">
    <property type="component" value="Unassembled WGS sequence"/>
</dbReference>
<organism evidence="2 3">
    <name type="scientific">Pseudolactococcus plantarum</name>
    <dbReference type="NCBI Taxonomy" id="1365"/>
    <lineage>
        <taxon>Bacteria</taxon>
        <taxon>Bacillati</taxon>
        <taxon>Bacillota</taxon>
        <taxon>Bacilli</taxon>
        <taxon>Lactobacillales</taxon>
        <taxon>Streptococcaceae</taxon>
        <taxon>Pseudolactococcus</taxon>
    </lineage>
</organism>
<dbReference type="InterPro" id="IPR000182">
    <property type="entry name" value="GNAT_dom"/>
</dbReference>
<dbReference type="InterPro" id="IPR017255">
    <property type="entry name" value="AcTrfase_GNAT_prd"/>
</dbReference>
<dbReference type="Gene3D" id="3.40.630.30">
    <property type="match status" value="1"/>
</dbReference>
<dbReference type="PIRSF" id="PIRSF037663">
    <property type="entry name" value="Acetyltransf_GNAT_prd"/>
    <property type="match status" value="1"/>
</dbReference>
<comment type="caution">
    <text evidence="2">The sequence shown here is derived from an EMBL/GenBank/DDBJ whole genome shotgun (WGS) entry which is preliminary data.</text>
</comment>
<dbReference type="EMBL" id="JXJX01000008">
    <property type="protein sequence ID" value="PCS06503.1"/>
    <property type="molecule type" value="Genomic_DNA"/>
</dbReference>